<dbReference type="AlphaFoldDB" id="A0A9Q0EJZ0"/>
<evidence type="ECO:0000256" key="2">
    <source>
        <dbReference type="ARBA" id="ARBA00005512"/>
    </source>
</evidence>
<dbReference type="OrthoDB" id="434126at2759"/>
<dbReference type="EMBL" id="JANIIK010000040">
    <property type="protein sequence ID" value="KAJ3607673.1"/>
    <property type="molecule type" value="Genomic_DNA"/>
</dbReference>
<dbReference type="PANTHER" id="PTHR14463:SF10">
    <property type="entry name" value="LIPASE MATURATION FACTOR 1"/>
    <property type="match status" value="1"/>
</dbReference>
<feature type="transmembrane region" description="Helical" evidence="7">
    <location>
        <begin position="221"/>
        <end position="240"/>
    </location>
</feature>
<evidence type="ECO:0000313" key="11">
    <source>
        <dbReference type="EMBL" id="KAJ3607673.1"/>
    </source>
</evidence>
<keyword evidence="3 7" id="KW-0812">Transmembrane</keyword>
<feature type="transmembrane region" description="Helical" evidence="7">
    <location>
        <begin position="193"/>
        <end position="209"/>
    </location>
</feature>
<accession>A0A9Q0EJZ0</accession>
<dbReference type="GO" id="GO:0005789">
    <property type="term" value="C:endoplasmic reticulum membrane"/>
    <property type="evidence" value="ECO:0007669"/>
    <property type="project" value="UniProtKB-SubCell"/>
</dbReference>
<dbReference type="Proteomes" id="UP001148018">
    <property type="component" value="Unassembled WGS sequence"/>
</dbReference>
<feature type="domain" description="Lipase maturation factor 1/2 C-terminal" evidence="10">
    <location>
        <begin position="418"/>
        <end position="561"/>
    </location>
</feature>
<proteinExistence type="inferred from homology"/>
<evidence type="ECO:0000256" key="8">
    <source>
        <dbReference type="SAM" id="MobiDB-lite"/>
    </source>
</evidence>
<comment type="function">
    <text evidence="7">Involved in the maturation of specific proteins in the endoplasmic reticulum.</text>
</comment>
<evidence type="ECO:0000256" key="4">
    <source>
        <dbReference type="ARBA" id="ARBA00022824"/>
    </source>
</evidence>
<keyword evidence="4 7" id="KW-0256">Endoplasmic reticulum</keyword>
<evidence type="ECO:0000256" key="6">
    <source>
        <dbReference type="ARBA" id="ARBA00023136"/>
    </source>
</evidence>
<feature type="transmembrane region" description="Helical" evidence="7">
    <location>
        <begin position="110"/>
        <end position="133"/>
    </location>
</feature>
<reference evidence="11" key="1">
    <citation type="submission" date="2022-07" db="EMBL/GenBank/DDBJ databases">
        <title>Chromosome-level genome of Muraenolepis orangiensis.</title>
        <authorList>
            <person name="Kim J."/>
        </authorList>
    </citation>
    <scope>NUCLEOTIDE SEQUENCE</scope>
    <source>
        <strain evidence="11">KU_S4_2022</strain>
        <tissue evidence="11">Muscle</tissue>
    </source>
</reference>
<keyword evidence="12" id="KW-1185">Reference proteome</keyword>
<evidence type="ECO:0000256" key="3">
    <source>
        <dbReference type="ARBA" id="ARBA00022692"/>
    </source>
</evidence>
<comment type="similarity">
    <text evidence="2 7">Belongs to the lipase maturation factor family.</text>
</comment>
<comment type="caution">
    <text evidence="11">The sequence shown here is derived from an EMBL/GenBank/DDBJ whole genome shotgun (WGS) entry which is preliminary data.</text>
</comment>
<dbReference type="Pfam" id="PF25179">
    <property type="entry name" value="LMF1_C"/>
    <property type="match status" value="1"/>
</dbReference>
<feature type="region of interest" description="Disordered" evidence="8">
    <location>
        <begin position="1"/>
        <end position="56"/>
    </location>
</feature>
<feature type="transmembrane region" description="Helical" evidence="7">
    <location>
        <begin position="382"/>
        <end position="403"/>
    </location>
</feature>
<feature type="domain" description="Lipase maturation factor 1/2 N-terminal" evidence="9">
    <location>
        <begin position="185"/>
        <end position="344"/>
    </location>
</feature>
<dbReference type="GO" id="GO:0051604">
    <property type="term" value="P:protein maturation"/>
    <property type="evidence" value="ECO:0007669"/>
    <property type="project" value="InterPro"/>
</dbReference>
<keyword evidence="5 7" id="KW-1133">Transmembrane helix</keyword>
<dbReference type="InterPro" id="IPR057433">
    <property type="entry name" value="LMF1/2_C"/>
</dbReference>
<organism evidence="11 12">
    <name type="scientific">Muraenolepis orangiensis</name>
    <name type="common">Patagonian moray cod</name>
    <dbReference type="NCBI Taxonomy" id="630683"/>
    <lineage>
        <taxon>Eukaryota</taxon>
        <taxon>Metazoa</taxon>
        <taxon>Chordata</taxon>
        <taxon>Craniata</taxon>
        <taxon>Vertebrata</taxon>
        <taxon>Euteleostomi</taxon>
        <taxon>Actinopterygii</taxon>
        <taxon>Neopterygii</taxon>
        <taxon>Teleostei</taxon>
        <taxon>Neoteleostei</taxon>
        <taxon>Acanthomorphata</taxon>
        <taxon>Zeiogadaria</taxon>
        <taxon>Gadariae</taxon>
        <taxon>Gadiformes</taxon>
        <taxon>Muraenolepidoidei</taxon>
        <taxon>Muraenolepididae</taxon>
        <taxon>Muraenolepis</taxon>
    </lineage>
</organism>
<evidence type="ECO:0000313" key="12">
    <source>
        <dbReference type="Proteomes" id="UP001148018"/>
    </source>
</evidence>
<feature type="compositionally biased region" description="Acidic residues" evidence="8">
    <location>
        <begin position="27"/>
        <end position="41"/>
    </location>
</feature>
<sequence length="587" mass="66625">MATTSEGSDGPRRRRHRVVDTVRAAGDNEEEEEEDDDDDDEGDKHPAESQTKESDAPRVLQQGTYWLTRIVLLRAIAFIYFVAFAVAYHQNSQLIGDRGLMPCKAYLRSVKGYVGGKIGPAALAYTPSVLWFMDWSDMDTNLAAIALAGMALSGFVLLGGMANMVVMGSLWVLYHSLVSVGQLWYSFGWESQLLETGFLAIFLCPVWTLSQVPRRCPPSLVSIWTFRWLIVRIMLGAGLIKIRGDKCWRDLTCMDYHYETQPVPNPMSYYMHRSPWWFHRFETLSNHVIELLLPLATFLGRRMCALNGAAQILFQVMLVISGNLSFLNWLTMVPSLACFDDASLGFLFASRGAAKKAVLEIQAEDGAGRTPKPTRGMLVRRVVNVSLAVLIGYLSVPVVLNLLSSKQVMNTSFDPLRIVNTYGAFGSITKERTEVIFQGTLSLDPQDPQALWEEYQFVCKPGDLYRRPCLISPYHYRLDWLMWFAAFQTYEQSEWVIHIAGRLMANDTTVLSLLDHNPFQGREKPRWVRGEHYRYKFSAPGSASAAQGKWWLRKRLGAYFPAVNLEGLRSYFQSRSWPHPHIQTGRQ</sequence>
<comment type="subcellular location">
    <subcellularLocation>
        <location evidence="1 7">Endoplasmic reticulum membrane</location>
        <topology evidence="1 7">Multi-pass membrane protein</topology>
    </subcellularLocation>
</comment>
<feature type="transmembrane region" description="Helical" evidence="7">
    <location>
        <begin position="66"/>
        <end position="89"/>
    </location>
</feature>
<evidence type="ECO:0000256" key="7">
    <source>
        <dbReference type="RuleBase" id="RU361229"/>
    </source>
</evidence>
<protein>
    <recommendedName>
        <fullName evidence="7">Lipase maturation factor</fullName>
    </recommendedName>
</protein>
<dbReference type="PANTHER" id="PTHR14463">
    <property type="entry name" value="LIPASE MATURATION FACTOR"/>
    <property type="match status" value="1"/>
</dbReference>
<dbReference type="InterPro" id="IPR009613">
    <property type="entry name" value="LMF"/>
</dbReference>
<evidence type="ECO:0000259" key="10">
    <source>
        <dbReference type="Pfam" id="PF25179"/>
    </source>
</evidence>
<feature type="transmembrane region" description="Helical" evidence="7">
    <location>
        <begin position="145"/>
        <end position="173"/>
    </location>
</feature>
<dbReference type="InterPro" id="IPR057434">
    <property type="entry name" value="LMF1/2_N"/>
</dbReference>
<keyword evidence="6 7" id="KW-0472">Membrane</keyword>
<name>A0A9Q0EJZ0_9TELE</name>
<evidence type="ECO:0000259" key="9">
    <source>
        <dbReference type="Pfam" id="PF06762"/>
    </source>
</evidence>
<dbReference type="Pfam" id="PF06762">
    <property type="entry name" value="LMF1"/>
    <property type="match status" value="1"/>
</dbReference>
<gene>
    <name evidence="11" type="ORF">NHX12_024724</name>
</gene>
<feature type="compositionally biased region" description="Basic and acidic residues" evidence="8">
    <location>
        <begin position="42"/>
        <end position="56"/>
    </location>
</feature>
<evidence type="ECO:0000256" key="1">
    <source>
        <dbReference type="ARBA" id="ARBA00004477"/>
    </source>
</evidence>
<evidence type="ECO:0000256" key="5">
    <source>
        <dbReference type="ARBA" id="ARBA00022989"/>
    </source>
</evidence>